<proteinExistence type="predicted"/>
<sequence>MTSPKLDKNCELIFDDKGVCEIVSNAEDLIQAIRVELEQNKGQFALNIAWGTPYLNDTNTGILQLKDNKNRIIQEVSKVINKYDGVEKIESIEFEDNILIANIRINGEVYTI</sequence>
<dbReference type="EMBL" id="CP013336">
    <property type="protein sequence ID" value="ALQ35502.1"/>
    <property type="molecule type" value="Genomic_DNA"/>
</dbReference>
<name>A0AAC8WJM6_9FUSO</name>
<dbReference type="GeneID" id="60659191"/>
<evidence type="ECO:0000313" key="2">
    <source>
        <dbReference type="Proteomes" id="UP000068516"/>
    </source>
</evidence>
<dbReference type="Pfam" id="PF10934">
    <property type="entry name" value="Sheath_initiator"/>
    <property type="match status" value="1"/>
</dbReference>
<dbReference type="InterPro" id="IPR020288">
    <property type="entry name" value="Sheath_initiator"/>
</dbReference>
<accession>A0AAC8WJM6</accession>
<dbReference type="AlphaFoldDB" id="A0AAC8WJM6"/>
<protein>
    <submittedName>
        <fullName evidence="1">Uncharacterized protein</fullName>
    </submittedName>
</protein>
<organism evidence="1 2">
    <name type="scientific">Fusobacterium hwasookii ChDC F206</name>
    <dbReference type="NCBI Taxonomy" id="1307443"/>
    <lineage>
        <taxon>Bacteria</taxon>
        <taxon>Fusobacteriati</taxon>
        <taxon>Fusobacteriota</taxon>
        <taxon>Fusobacteriia</taxon>
        <taxon>Fusobacteriales</taxon>
        <taxon>Fusobacteriaceae</taxon>
        <taxon>Fusobacterium</taxon>
    </lineage>
</organism>
<dbReference type="Proteomes" id="UP000068516">
    <property type="component" value="Chromosome"/>
</dbReference>
<evidence type="ECO:0000313" key="1">
    <source>
        <dbReference type="EMBL" id="ALQ35502.1"/>
    </source>
</evidence>
<reference evidence="1 2" key="1">
    <citation type="submission" date="2015-11" db="EMBL/GenBank/DDBJ databases">
        <authorList>
            <person name="Kook J.-K."/>
            <person name="Park S.-N."/>
            <person name="Lim Y.K."/>
            <person name="Jo E."/>
        </authorList>
    </citation>
    <scope>NUCLEOTIDE SEQUENCE [LARGE SCALE GENOMIC DNA]</scope>
    <source>
        <strain evidence="1 2">ChDC F206</strain>
    </source>
</reference>
<gene>
    <name evidence="1" type="ORF">RN92_06210</name>
</gene>
<dbReference type="RefSeq" id="WP_029491996.1">
    <property type="nucleotide sequence ID" value="NZ_ATKH01000063.1"/>
</dbReference>